<dbReference type="Proteomes" id="UP000008909">
    <property type="component" value="Unassembled WGS sequence"/>
</dbReference>
<keyword evidence="2" id="KW-1185">Reference proteome</keyword>
<evidence type="ECO:0000313" key="2">
    <source>
        <dbReference type="Proteomes" id="UP000008909"/>
    </source>
</evidence>
<proteinExistence type="predicted"/>
<dbReference type="EMBL" id="DF143075">
    <property type="protein sequence ID" value="GAA50742.1"/>
    <property type="molecule type" value="Genomic_DNA"/>
</dbReference>
<dbReference type="GO" id="GO:0005524">
    <property type="term" value="F:ATP binding"/>
    <property type="evidence" value="ECO:0007669"/>
    <property type="project" value="UniProtKB-KW"/>
</dbReference>
<gene>
    <name evidence="1" type="ORF">CLF_104977</name>
</gene>
<keyword evidence="1" id="KW-0067">ATP-binding</keyword>
<sequence>MLLKAFCLRERNFKATDHHRFAFGRRFMRGGIHHKAVIMITAIVITHLDCLSSLQHARSVSMCGADYEATPIHDNLIQRLMMTRHTHNCIQYRLPPLLVVTARPVFMCDADYEASPIHGNLIQWPMTVFHNHNYENDVCMLHIDKVFVGYLKTGVHGPKNTLSPFQSRFVTIPWRILTTVATLNDSPKMFMYGAHVRTQVRRRDDGQEVQVSKSHLHNTKAQAFSIRIVELNIRKLRGVPDGPKQPSARKRWVSDRTVTLLKSRRRIPASPEHNPVRGFIRCQVKMSVQADREVWWTQKAQEMEEAQKAGNARRLFHLLRDDEIMRRTLEGLQNPGVQIASDENLVDLECADDIVLVFEKVEKAQTVLDALMK</sequence>
<protein>
    <submittedName>
        <fullName evidence="1">ATP-binding cassette transporter</fullName>
    </submittedName>
</protein>
<organism evidence="1 2">
    <name type="scientific">Clonorchis sinensis</name>
    <name type="common">Chinese liver fluke</name>
    <dbReference type="NCBI Taxonomy" id="79923"/>
    <lineage>
        <taxon>Eukaryota</taxon>
        <taxon>Metazoa</taxon>
        <taxon>Spiralia</taxon>
        <taxon>Lophotrochozoa</taxon>
        <taxon>Platyhelminthes</taxon>
        <taxon>Trematoda</taxon>
        <taxon>Digenea</taxon>
        <taxon>Opisthorchiida</taxon>
        <taxon>Opisthorchiata</taxon>
        <taxon>Opisthorchiidae</taxon>
        <taxon>Clonorchis</taxon>
    </lineage>
</organism>
<reference evidence="1" key="1">
    <citation type="journal article" date="2011" name="Genome Biol.">
        <title>The draft genome of the carcinogenic human liver fluke Clonorchis sinensis.</title>
        <authorList>
            <person name="Wang X."/>
            <person name="Chen W."/>
            <person name="Huang Y."/>
            <person name="Sun J."/>
            <person name="Men J."/>
            <person name="Liu H."/>
            <person name="Luo F."/>
            <person name="Guo L."/>
            <person name="Lv X."/>
            <person name="Deng C."/>
            <person name="Zhou C."/>
            <person name="Fan Y."/>
            <person name="Li X."/>
            <person name="Huang L."/>
            <person name="Hu Y."/>
            <person name="Liang C."/>
            <person name="Hu X."/>
            <person name="Xu J."/>
            <person name="Yu X."/>
        </authorList>
    </citation>
    <scope>NUCLEOTIDE SEQUENCE [LARGE SCALE GENOMIC DNA]</scope>
    <source>
        <strain evidence="1">Henan</strain>
    </source>
</reference>
<dbReference type="AlphaFoldDB" id="G7YCQ8"/>
<keyword evidence="1" id="KW-0547">Nucleotide-binding</keyword>
<evidence type="ECO:0000313" key="1">
    <source>
        <dbReference type="EMBL" id="GAA50742.1"/>
    </source>
</evidence>
<feature type="non-terminal residue" evidence="1">
    <location>
        <position position="373"/>
    </location>
</feature>
<name>G7YCQ8_CLOSI</name>
<reference key="2">
    <citation type="submission" date="2011-10" db="EMBL/GenBank/DDBJ databases">
        <title>The genome and transcriptome sequence of Clonorchis sinensis provide insights into the carcinogenic liver fluke.</title>
        <authorList>
            <person name="Wang X."/>
            <person name="Huang Y."/>
            <person name="Chen W."/>
            <person name="Liu H."/>
            <person name="Guo L."/>
            <person name="Chen Y."/>
            <person name="Luo F."/>
            <person name="Zhou W."/>
            <person name="Sun J."/>
            <person name="Mao Q."/>
            <person name="Liang P."/>
            <person name="Zhou C."/>
            <person name="Tian Y."/>
            <person name="Men J."/>
            <person name="Lv X."/>
            <person name="Huang L."/>
            <person name="Zhou J."/>
            <person name="Hu Y."/>
            <person name="Li R."/>
            <person name="Zhang F."/>
            <person name="Lei H."/>
            <person name="Li X."/>
            <person name="Hu X."/>
            <person name="Liang C."/>
            <person name="Xu J."/>
            <person name="Wu Z."/>
            <person name="Yu X."/>
        </authorList>
    </citation>
    <scope>NUCLEOTIDE SEQUENCE</scope>
    <source>
        <strain>Henan</strain>
    </source>
</reference>
<accession>G7YCQ8</accession>